<feature type="compositionally biased region" description="Polar residues" evidence="1">
    <location>
        <begin position="80"/>
        <end position="89"/>
    </location>
</feature>
<reference evidence="3" key="1">
    <citation type="submission" date="2023-06" db="EMBL/GenBank/DDBJ databases">
        <title>Multi-omics analyses reveal the molecular pathogenesis toolkit of Lasiodiplodia hormozganensis, a cross-kingdom pathogen.</title>
        <authorList>
            <person name="Felix C."/>
            <person name="Meneses R."/>
            <person name="Goncalves M.F.M."/>
            <person name="Tilleman L."/>
            <person name="Duarte A.S."/>
            <person name="Jorrin-Novo J.V."/>
            <person name="Van De Peer Y."/>
            <person name="Deforce D."/>
            <person name="Van Nieuwerburgh F."/>
            <person name="Esteves A.C."/>
            <person name="Alves A."/>
        </authorList>
    </citation>
    <scope>NUCLEOTIDE SEQUENCE</scope>
    <source>
        <strain evidence="3">CBS 339.90</strain>
    </source>
</reference>
<protein>
    <recommendedName>
        <fullName evidence="2">Protein kinase domain-containing protein</fullName>
    </recommendedName>
</protein>
<feature type="domain" description="Protein kinase" evidence="2">
    <location>
        <begin position="24"/>
        <end position="519"/>
    </location>
</feature>
<sequence length="520" mass="55612">MSSPSSYLYTSPDGVWENSTPYAIMHEAPIGTGLWSSVYLATPRTGGMQSPIAYAQQYIASASPTSPETPPATPVRRRGQSNSSTDSYMTQFSSSTAASTATQAGVTSELTATSGGHRPLSSPPPPPAPSAIWAIKAPADRAAFSVIRSEARMLTHIFSSTTKTTNDDDEKPSPTDFMVPFLGLDPRSGGLLMQALPLTLEDLIRGDLASFGGGTDGEAARARLVASLFPRLAARLLTGLQWLHEDAGVVHADVKPSNILLRPAREGVAEAMIRRRLRGAAARLATAPPSSLMEEAGRPSLLVRRGNNTSSSRSSSSDEEGGGEDGKKGERVGEEEDVRTIDFEPLYTDFSAAIPIRPFPSPSSANDPANNTTSPPSSPPTTATAPPPHLAGGTWDFLAPELCRLHPAPAPPSPATDVYALGVTLLCVVVGESPFEALAGGNAFRKREMVKCGDAVGFAREVPRARFARVKGEVGKRWRREDDGVKQAWDWEKWMRRGLVKKAEMRVGAKEWRRELEGLA</sequence>
<gene>
    <name evidence="3" type="ORF">DIS24_g3168</name>
</gene>
<dbReference type="EMBL" id="JAUJDW010000010">
    <property type="protein sequence ID" value="KAK0660682.1"/>
    <property type="molecule type" value="Genomic_DNA"/>
</dbReference>
<dbReference type="PANTHER" id="PTHR24359:SF0">
    <property type="entry name" value="SERINE_THREONINE-PROTEIN KINASE SBK1"/>
    <property type="match status" value="1"/>
</dbReference>
<dbReference type="InterPro" id="IPR000719">
    <property type="entry name" value="Prot_kinase_dom"/>
</dbReference>
<feature type="region of interest" description="Disordered" evidence="1">
    <location>
        <begin position="284"/>
        <end position="340"/>
    </location>
</feature>
<evidence type="ECO:0000313" key="3">
    <source>
        <dbReference type="EMBL" id="KAK0660682.1"/>
    </source>
</evidence>
<dbReference type="PROSITE" id="PS50011">
    <property type="entry name" value="PROTEIN_KINASE_DOM"/>
    <property type="match status" value="1"/>
</dbReference>
<feature type="compositionally biased region" description="Polar residues" evidence="1">
    <location>
        <begin position="105"/>
        <end position="114"/>
    </location>
</feature>
<dbReference type="InterPro" id="IPR011009">
    <property type="entry name" value="Kinase-like_dom_sf"/>
</dbReference>
<keyword evidence="4" id="KW-1185">Reference proteome</keyword>
<organism evidence="3 4">
    <name type="scientific">Lasiodiplodia hormozganensis</name>
    <dbReference type="NCBI Taxonomy" id="869390"/>
    <lineage>
        <taxon>Eukaryota</taxon>
        <taxon>Fungi</taxon>
        <taxon>Dikarya</taxon>
        <taxon>Ascomycota</taxon>
        <taxon>Pezizomycotina</taxon>
        <taxon>Dothideomycetes</taxon>
        <taxon>Dothideomycetes incertae sedis</taxon>
        <taxon>Botryosphaeriales</taxon>
        <taxon>Botryosphaeriaceae</taxon>
        <taxon>Lasiodiplodia</taxon>
    </lineage>
</organism>
<dbReference type="GO" id="GO:0005524">
    <property type="term" value="F:ATP binding"/>
    <property type="evidence" value="ECO:0007669"/>
    <property type="project" value="InterPro"/>
</dbReference>
<evidence type="ECO:0000256" key="1">
    <source>
        <dbReference type="SAM" id="MobiDB-lite"/>
    </source>
</evidence>
<evidence type="ECO:0000259" key="2">
    <source>
        <dbReference type="PROSITE" id="PS50011"/>
    </source>
</evidence>
<dbReference type="InterPro" id="IPR008271">
    <property type="entry name" value="Ser/Thr_kinase_AS"/>
</dbReference>
<proteinExistence type="predicted"/>
<dbReference type="GO" id="GO:0004674">
    <property type="term" value="F:protein serine/threonine kinase activity"/>
    <property type="evidence" value="ECO:0007669"/>
    <property type="project" value="TreeGrafter"/>
</dbReference>
<name>A0AA40D3P7_9PEZI</name>
<dbReference type="PANTHER" id="PTHR24359">
    <property type="entry name" value="SERINE/THREONINE-PROTEIN KINASE SBK1"/>
    <property type="match status" value="1"/>
</dbReference>
<feature type="compositionally biased region" description="Basic and acidic residues" evidence="1">
    <location>
        <begin position="324"/>
        <end position="340"/>
    </location>
</feature>
<feature type="compositionally biased region" description="Low complexity" evidence="1">
    <location>
        <begin position="368"/>
        <end position="384"/>
    </location>
</feature>
<dbReference type="PROSITE" id="PS00108">
    <property type="entry name" value="PROTEIN_KINASE_ST"/>
    <property type="match status" value="1"/>
</dbReference>
<dbReference type="Proteomes" id="UP001175001">
    <property type="component" value="Unassembled WGS sequence"/>
</dbReference>
<feature type="compositionally biased region" description="Low complexity" evidence="1">
    <location>
        <begin position="90"/>
        <end position="104"/>
    </location>
</feature>
<accession>A0AA40D3P7</accession>
<feature type="region of interest" description="Disordered" evidence="1">
    <location>
        <begin position="62"/>
        <end position="132"/>
    </location>
</feature>
<dbReference type="SUPFAM" id="SSF56112">
    <property type="entry name" value="Protein kinase-like (PK-like)"/>
    <property type="match status" value="1"/>
</dbReference>
<feature type="compositionally biased region" description="Low complexity" evidence="1">
    <location>
        <begin position="304"/>
        <end position="315"/>
    </location>
</feature>
<comment type="caution">
    <text evidence="3">The sequence shown here is derived from an EMBL/GenBank/DDBJ whole genome shotgun (WGS) entry which is preliminary data.</text>
</comment>
<dbReference type="SMART" id="SM00220">
    <property type="entry name" value="S_TKc"/>
    <property type="match status" value="1"/>
</dbReference>
<feature type="region of interest" description="Disordered" evidence="1">
    <location>
        <begin position="357"/>
        <end position="392"/>
    </location>
</feature>
<evidence type="ECO:0000313" key="4">
    <source>
        <dbReference type="Proteomes" id="UP001175001"/>
    </source>
</evidence>
<dbReference type="Gene3D" id="1.10.510.10">
    <property type="entry name" value="Transferase(Phosphotransferase) domain 1"/>
    <property type="match status" value="1"/>
</dbReference>
<dbReference type="AlphaFoldDB" id="A0AA40D3P7"/>